<name>A0A7X0B1A6_9PROT</name>
<gene>
    <name evidence="1" type="ORF">FHS74_003705</name>
</gene>
<evidence type="ECO:0000313" key="1">
    <source>
        <dbReference type="EMBL" id="MBB6253136.1"/>
    </source>
</evidence>
<protein>
    <submittedName>
        <fullName evidence="1">Uncharacterized protein</fullName>
    </submittedName>
</protein>
<accession>A0A7X0B1A6</accession>
<comment type="caution">
    <text evidence="1">The sequence shown here is derived from an EMBL/GenBank/DDBJ whole genome shotgun (WGS) entry which is preliminary data.</text>
</comment>
<organism evidence="1 2">
    <name type="scientific">Nitrospirillum iridis</name>
    <dbReference type="NCBI Taxonomy" id="765888"/>
    <lineage>
        <taxon>Bacteria</taxon>
        <taxon>Pseudomonadati</taxon>
        <taxon>Pseudomonadota</taxon>
        <taxon>Alphaproteobacteria</taxon>
        <taxon>Rhodospirillales</taxon>
        <taxon>Azospirillaceae</taxon>
        <taxon>Nitrospirillum</taxon>
    </lineage>
</organism>
<dbReference type="AlphaFoldDB" id="A0A7X0B1A6"/>
<keyword evidence="2" id="KW-1185">Reference proteome</keyword>
<sequence>MPIEHPPPTEATVKSLYAHAFGCAFEGCSRTLYRLDNETGTRTLNSRVCHIHARREGGPRWDPSQSAEDNRAQQNLILMCVEHAAQIDIPETLSAHPPERLREWKQRQLEQYDRVQQGWALDADMVREAIDASQSDTGVVISSSTVSLGGEGGKAPGAGGGGGGAVGRGARGGRGGDGGGHRIDSGNYTLPWPVDRPTQLGLDELAGLSVDFVPGVGGGGGGANGNDATGGDGGGGGEAVSAVIDLAEMRKDGLDRVEVIVGKGGVHGGDGEDSILNFVTEDGKVLKTIGASGGKAGGSTLPEGATEITIADIRENFRVTTFLIANAVEMRDGLLYLLGADWGNFRAACLPLDIVLPVVYALRWSACQWSEPRGLFLSLIRPDGSEVRRQALVVPMAISPGGCYRGFHSLNVRLDTEGIWTLRLHSGRFLLAQLDMPVDRTESIVI</sequence>
<dbReference type="EMBL" id="JACIIZ010000010">
    <property type="protein sequence ID" value="MBB6253136.1"/>
    <property type="molecule type" value="Genomic_DNA"/>
</dbReference>
<proteinExistence type="predicted"/>
<dbReference type="Proteomes" id="UP000539175">
    <property type="component" value="Unassembled WGS sequence"/>
</dbReference>
<reference evidence="1 2" key="1">
    <citation type="submission" date="2020-08" db="EMBL/GenBank/DDBJ databases">
        <title>Genomic Encyclopedia of Type Strains, Phase IV (KMG-IV): sequencing the most valuable type-strain genomes for metagenomic binning, comparative biology and taxonomic classification.</title>
        <authorList>
            <person name="Goeker M."/>
        </authorList>
    </citation>
    <scope>NUCLEOTIDE SEQUENCE [LARGE SCALE GENOMIC DNA]</scope>
    <source>
        <strain evidence="1 2">DSM 22198</strain>
    </source>
</reference>
<evidence type="ECO:0000313" key="2">
    <source>
        <dbReference type="Proteomes" id="UP000539175"/>
    </source>
</evidence>